<dbReference type="EMBL" id="HQ171933">
    <property type="protein sequence ID" value="ADN68308.1"/>
    <property type="molecule type" value="mRNA"/>
</dbReference>
<dbReference type="AlphaFoldDB" id="E2JDQ6"/>
<reference evidence="1" key="1">
    <citation type="submission" date="2010-08" db="EMBL/GenBank/DDBJ databases">
        <title>Screening for hypoxia susceptible genes in fetal rabbit brain.</title>
        <authorList>
            <person name="Yu L."/>
            <person name="Khalid S.I."/>
            <person name="Tan S."/>
        </authorList>
    </citation>
    <scope>NUCLEOTIDE SEQUENCE</scope>
</reference>
<name>E2JDQ6_RABIT</name>
<sequence length="42" mass="4861">MLQHNKDNLNHYKVRTHIVDKKIEGISPLVISDTIIICIISF</sequence>
<accession>E2JDQ6</accession>
<evidence type="ECO:0000313" key="1">
    <source>
        <dbReference type="EMBL" id="ADN68308.1"/>
    </source>
</evidence>
<organism evidence="1">
    <name type="scientific">Oryctolagus cuniculus</name>
    <name type="common">Rabbit</name>
    <dbReference type="NCBI Taxonomy" id="9986"/>
    <lineage>
        <taxon>Eukaryota</taxon>
        <taxon>Metazoa</taxon>
        <taxon>Chordata</taxon>
        <taxon>Craniata</taxon>
        <taxon>Vertebrata</taxon>
        <taxon>Euteleostomi</taxon>
        <taxon>Mammalia</taxon>
        <taxon>Eutheria</taxon>
        <taxon>Euarchontoglires</taxon>
        <taxon>Glires</taxon>
        <taxon>Lagomorpha</taxon>
        <taxon>Leporidae</taxon>
        <taxon>Oryctolagus</taxon>
    </lineage>
</organism>
<gene>
    <name evidence="1" type="primary">Lei-2</name>
</gene>
<protein>
    <submittedName>
        <fullName evidence="1">Hypoxia resistant protein</fullName>
    </submittedName>
</protein>
<proteinExistence type="evidence at transcript level"/>